<evidence type="ECO:0000313" key="2">
    <source>
        <dbReference type="Proteomes" id="UP000027265"/>
    </source>
</evidence>
<evidence type="ECO:0008006" key="3">
    <source>
        <dbReference type="Google" id="ProtNLM"/>
    </source>
</evidence>
<proteinExistence type="predicted"/>
<protein>
    <recommendedName>
        <fullName evidence="3">GST C-terminal domain-containing protein</fullName>
    </recommendedName>
</protein>
<dbReference type="STRING" id="933084.A0A067Q876"/>
<organism evidence="1 2">
    <name type="scientific">Jaapia argillacea MUCL 33604</name>
    <dbReference type="NCBI Taxonomy" id="933084"/>
    <lineage>
        <taxon>Eukaryota</taxon>
        <taxon>Fungi</taxon>
        <taxon>Dikarya</taxon>
        <taxon>Basidiomycota</taxon>
        <taxon>Agaricomycotina</taxon>
        <taxon>Agaricomycetes</taxon>
        <taxon>Agaricomycetidae</taxon>
        <taxon>Jaapiales</taxon>
        <taxon>Jaapiaceae</taxon>
        <taxon>Jaapia</taxon>
    </lineage>
</organism>
<dbReference type="OrthoDB" id="412788at2759"/>
<feature type="non-terminal residue" evidence="1">
    <location>
        <position position="1"/>
    </location>
</feature>
<dbReference type="EMBL" id="KL197715">
    <property type="protein sequence ID" value="KDQ59702.1"/>
    <property type="molecule type" value="Genomic_DNA"/>
</dbReference>
<accession>A0A067Q876</accession>
<name>A0A067Q876_9AGAM</name>
<keyword evidence="2" id="KW-1185">Reference proteome</keyword>
<evidence type="ECO:0000313" key="1">
    <source>
        <dbReference type="EMBL" id="KDQ59702.1"/>
    </source>
</evidence>
<dbReference type="InParanoid" id="A0A067Q876"/>
<dbReference type="Proteomes" id="UP000027265">
    <property type="component" value="Unassembled WGS sequence"/>
</dbReference>
<dbReference type="HOGENOM" id="CLU_1911646_0_0_1"/>
<sequence length="133" mass="14702">PFKSFYTEKLTSNSGLLAVYEPTVPPNTTTDFSAKSQVHGANIKSIIYDILPAALANKRRPFLGGSKLGEDDFHVGGWLARIVSMIPSAHKDTDSIKVLKDEFGGEAPESVVRYWNTWCGQESWEVVYAEGLH</sequence>
<reference evidence="2" key="1">
    <citation type="journal article" date="2014" name="Proc. Natl. Acad. Sci. U.S.A.">
        <title>Extensive sampling of basidiomycete genomes demonstrates inadequacy of the white-rot/brown-rot paradigm for wood decay fungi.</title>
        <authorList>
            <person name="Riley R."/>
            <person name="Salamov A.A."/>
            <person name="Brown D.W."/>
            <person name="Nagy L.G."/>
            <person name="Floudas D."/>
            <person name="Held B.W."/>
            <person name="Levasseur A."/>
            <person name="Lombard V."/>
            <person name="Morin E."/>
            <person name="Otillar R."/>
            <person name="Lindquist E.A."/>
            <person name="Sun H."/>
            <person name="LaButti K.M."/>
            <person name="Schmutz J."/>
            <person name="Jabbour D."/>
            <person name="Luo H."/>
            <person name="Baker S.E."/>
            <person name="Pisabarro A.G."/>
            <person name="Walton J.D."/>
            <person name="Blanchette R.A."/>
            <person name="Henrissat B."/>
            <person name="Martin F."/>
            <person name="Cullen D."/>
            <person name="Hibbett D.S."/>
            <person name="Grigoriev I.V."/>
        </authorList>
    </citation>
    <scope>NUCLEOTIDE SEQUENCE [LARGE SCALE GENOMIC DNA]</scope>
    <source>
        <strain evidence="2">MUCL 33604</strain>
    </source>
</reference>
<gene>
    <name evidence="1" type="ORF">JAAARDRAFT_126682</name>
</gene>
<dbReference type="AlphaFoldDB" id="A0A067Q876"/>